<sequence>MTRVGIVGAGISGLACAQRLSDHGIDVSLVDKGNRPGGRLASVTIDDMAWDIGAPHFTARQPEFFEQAERWRNAGWTASWSNGPSAAYVGVPSMAALVTRQCEFLDARFGALVQRIEREDESWYMTGSDFREGPFAAMVIAVPAEQAATLLSLHDLEWAGDVAAVRSTPCWSVMAAFTAPVASRESVLACDGVLASAVRNSSKPGRGAAECWVLQASAQWSRANLELPREDVAKLLLEEFGNELEYPMPGIIFAKAHRWRFALPFGLYGSSRWNHDQRLGACGDWCTGPTVEEAWLSGNDLGRQIVACFQAIAAQT</sequence>
<accession>A0ABU8S3W6</accession>
<dbReference type="Gene3D" id="3.90.660.10">
    <property type="match status" value="1"/>
</dbReference>
<dbReference type="PRINTS" id="PR00419">
    <property type="entry name" value="ADXRDTASE"/>
</dbReference>
<dbReference type="Pfam" id="PF13450">
    <property type="entry name" value="NAD_binding_8"/>
    <property type="match status" value="1"/>
</dbReference>
<dbReference type="RefSeq" id="WP_339589593.1">
    <property type="nucleotide sequence ID" value="NZ_JBBHJZ010000010.1"/>
</dbReference>
<comment type="caution">
    <text evidence="1">The sequence shown here is derived from an EMBL/GenBank/DDBJ whole genome shotgun (WGS) entry which is preliminary data.</text>
</comment>
<dbReference type="PROSITE" id="PS51257">
    <property type="entry name" value="PROKAR_LIPOPROTEIN"/>
    <property type="match status" value="1"/>
</dbReference>
<organism evidence="1 2">
    <name type="scientific">Novosphingobium anseongense</name>
    <dbReference type="NCBI Taxonomy" id="3133436"/>
    <lineage>
        <taxon>Bacteria</taxon>
        <taxon>Pseudomonadati</taxon>
        <taxon>Pseudomonadota</taxon>
        <taxon>Alphaproteobacteria</taxon>
        <taxon>Sphingomonadales</taxon>
        <taxon>Sphingomonadaceae</taxon>
        <taxon>Novosphingobium</taxon>
    </lineage>
</organism>
<gene>
    <name evidence="1" type="ORF">WG901_23595</name>
</gene>
<name>A0ABU8S3W6_9SPHN</name>
<keyword evidence="2" id="KW-1185">Reference proteome</keyword>
<proteinExistence type="predicted"/>
<protein>
    <submittedName>
        <fullName evidence="1">NAD(P)-binding protein</fullName>
    </submittedName>
</protein>
<evidence type="ECO:0000313" key="1">
    <source>
        <dbReference type="EMBL" id="MEJ5979657.1"/>
    </source>
</evidence>
<dbReference type="PANTHER" id="PTHR16128">
    <property type="entry name" value="FAD/NAD(P)-BINDING OXIDOREDUCTASE FAMILY PROTEIN"/>
    <property type="match status" value="1"/>
</dbReference>
<dbReference type="InterPro" id="IPR036188">
    <property type="entry name" value="FAD/NAD-bd_sf"/>
</dbReference>
<dbReference type="SUPFAM" id="SSF51905">
    <property type="entry name" value="FAD/NAD(P)-binding domain"/>
    <property type="match status" value="1"/>
</dbReference>
<reference evidence="1 2" key="1">
    <citation type="submission" date="2024-03" db="EMBL/GenBank/DDBJ databases">
        <authorList>
            <person name="Jo J.-H."/>
        </authorList>
    </citation>
    <scope>NUCLEOTIDE SEQUENCE [LARGE SCALE GENOMIC DNA]</scope>
    <source>
        <strain evidence="1 2">PS1R-30</strain>
    </source>
</reference>
<dbReference type="Gene3D" id="3.50.50.60">
    <property type="entry name" value="FAD/NAD(P)-binding domain"/>
    <property type="match status" value="1"/>
</dbReference>
<dbReference type="EMBL" id="JBBHJZ010000010">
    <property type="protein sequence ID" value="MEJ5979657.1"/>
    <property type="molecule type" value="Genomic_DNA"/>
</dbReference>
<evidence type="ECO:0000313" key="2">
    <source>
        <dbReference type="Proteomes" id="UP001361239"/>
    </source>
</evidence>
<dbReference type="PANTHER" id="PTHR16128:SF5">
    <property type="entry name" value="FAD_NAD(P)-BINDING OXIDOREDUCTASE FAMILY PROTEIN"/>
    <property type="match status" value="1"/>
</dbReference>
<dbReference type="Proteomes" id="UP001361239">
    <property type="component" value="Unassembled WGS sequence"/>
</dbReference>